<evidence type="ECO:0000256" key="4">
    <source>
        <dbReference type="ARBA" id="ARBA00022475"/>
    </source>
</evidence>
<dbReference type="CDD" id="cd02079">
    <property type="entry name" value="P-type_ATPase_HM"/>
    <property type="match status" value="1"/>
</dbReference>
<evidence type="ECO:0000256" key="11">
    <source>
        <dbReference type="ARBA" id="ARBA00022967"/>
    </source>
</evidence>
<feature type="region of interest" description="Disordered" evidence="15">
    <location>
        <begin position="809"/>
        <end position="829"/>
    </location>
</feature>
<keyword evidence="12 16" id="KW-1133">Transmembrane helix</keyword>
<evidence type="ECO:0000256" key="9">
    <source>
        <dbReference type="ARBA" id="ARBA00022840"/>
    </source>
</evidence>
<dbReference type="Gene3D" id="3.40.1110.10">
    <property type="entry name" value="Calcium-transporting ATPase, cytoplasmic domain N"/>
    <property type="match status" value="1"/>
</dbReference>
<feature type="transmembrane region" description="Helical" evidence="16">
    <location>
        <begin position="461"/>
        <end position="480"/>
    </location>
</feature>
<evidence type="ECO:0000256" key="12">
    <source>
        <dbReference type="ARBA" id="ARBA00022989"/>
    </source>
</evidence>
<dbReference type="NCBIfam" id="TIGR01512">
    <property type="entry name" value="ATPase-IB2_Cd"/>
    <property type="match status" value="1"/>
</dbReference>
<feature type="transmembrane region" description="Helical" evidence="16">
    <location>
        <begin position="434"/>
        <end position="455"/>
    </location>
</feature>
<dbReference type="SUPFAM" id="SSF56784">
    <property type="entry name" value="HAD-like"/>
    <property type="match status" value="1"/>
</dbReference>
<evidence type="ECO:0000256" key="5">
    <source>
        <dbReference type="ARBA" id="ARBA00022553"/>
    </source>
</evidence>
<dbReference type="InterPro" id="IPR001757">
    <property type="entry name" value="P_typ_ATPase"/>
</dbReference>
<dbReference type="InterPro" id="IPR021993">
    <property type="entry name" value="ATPase-cat-bd"/>
</dbReference>
<dbReference type="PANTHER" id="PTHR43520">
    <property type="entry name" value="ATP7, ISOFORM B"/>
    <property type="match status" value="1"/>
</dbReference>
<dbReference type="InterPro" id="IPR036163">
    <property type="entry name" value="HMA_dom_sf"/>
</dbReference>
<keyword evidence="11" id="KW-1278">Translocase</keyword>
<dbReference type="Pfam" id="PF00122">
    <property type="entry name" value="E1-E2_ATPase"/>
    <property type="match status" value="1"/>
</dbReference>
<protein>
    <submittedName>
        <fullName evidence="18">Copper-exporting P-type ATPase A</fullName>
        <ecNumber evidence="18">3.6.3.54</ecNumber>
    </submittedName>
</protein>
<feature type="domain" description="HMA" evidence="17">
    <location>
        <begin position="100"/>
        <end position="166"/>
    </location>
</feature>
<sequence>MSKLRCYHCHLPVKSASACFMTIQGKKEAFCCEGCRAVATFIMDNELSQFYQLKKNITDKTTQPAKPLKKEHIAQWVVYDRKDMQKTFVSPFKVNGKVQQQAHLFIEGIRCGACLWLIEKRLGQLPGINNCQINLSTHEALIIFNSQQIKPSRIMAEINQLGYQPAPWQAIQQENRLKQENRQFIRQLAVAGMGAMQVMMYAIALYAGAISADMDPILKDLLRHISALIASCVVFYSARPFFSGAWQNIRNLRPGMNLPVALAIGGAYLASLTATFTGQGEIYFDSVSMFTFFLLGGRYLEMRARHKAVRKTLAIEQTLPVTCRLIQKDSLQIIPVQSLNPGDHVRILPGESIPADGIILTGSSYVNESMLTGESLPVKKSTENTVAGGTINTENALDIRITQTGHNMRLSAISRLMGQAQQTKPTIIKIADTIAGYFTSALLVITALVYVYWHWAAPEEAFQITLAVLVITCPCALSLATPTALTTAISCLQKQGILVTKSRLLETLNSINHIVFDKTGTLTQGNLSITRILPIGHCPYSLTQLKHIAASLESHSEHPIAKAFILPTNVKATQVINHMGKGLSGIIEGNPWRIGKPSFVSSTPIAPPTESGLWVLMGFNGQAVCWFALQDQLRSDAQKTIRTLKAQHYRVTLLSGDTEHNVGQIAQQLGIRQWVSETLPKGKLAFIQKRQHRFKDRVLMIGDGLNDAPVLAQADASAAFGNTADLTRTASDSVILSHQLTTIITLLTTARKTQRIIRQNLLWALCYNILALPLAACGLVAPWMAAIGMTTSSLIVMANALRLQEHPIKKTPSQKRDLKKTNLKKNMAT</sequence>
<keyword evidence="13" id="KW-0406">Ion transport</keyword>
<dbReference type="NCBIfam" id="TIGR01525">
    <property type="entry name" value="ATPase-IB_hvy"/>
    <property type="match status" value="1"/>
</dbReference>
<evidence type="ECO:0000256" key="7">
    <source>
        <dbReference type="ARBA" id="ARBA00022723"/>
    </source>
</evidence>
<keyword evidence="18" id="KW-0378">Hydrolase</keyword>
<dbReference type="FunFam" id="3.30.70.100:FF:000001">
    <property type="entry name" value="ATPase copper transporting beta"/>
    <property type="match status" value="1"/>
</dbReference>
<dbReference type="CDD" id="cd00371">
    <property type="entry name" value="HMA"/>
    <property type="match status" value="1"/>
</dbReference>
<dbReference type="Gene3D" id="2.70.150.10">
    <property type="entry name" value="Calcium-transporting ATPase, cytoplasmic transduction domain A"/>
    <property type="match status" value="1"/>
</dbReference>
<comment type="subcellular location">
    <subcellularLocation>
        <location evidence="1">Cell membrane</location>
        <topology evidence="1">Multi-pass membrane protein</topology>
    </subcellularLocation>
</comment>
<dbReference type="FunFam" id="2.70.150.10:FF:000002">
    <property type="entry name" value="Copper-transporting ATPase 1, putative"/>
    <property type="match status" value="1"/>
</dbReference>
<keyword evidence="7" id="KW-0479">Metal-binding</keyword>
<dbReference type="Gene3D" id="3.40.50.1000">
    <property type="entry name" value="HAD superfamily/HAD-like"/>
    <property type="match status" value="1"/>
</dbReference>
<dbReference type="Pfam" id="PF00403">
    <property type="entry name" value="HMA"/>
    <property type="match status" value="1"/>
</dbReference>
<accession>A0A2H9TAE2</accession>
<name>A0A2H9TAE2_9ZZZZ</name>
<keyword evidence="4" id="KW-1003">Cell membrane</keyword>
<proteinExistence type="inferred from homology"/>
<dbReference type="PROSITE" id="PS50846">
    <property type="entry name" value="HMA_2"/>
    <property type="match status" value="1"/>
</dbReference>
<dbReference type="InterPro" id="IPR023214">
    <property type="entry name" value="HAD_sf"/>
</dbReference>
<dbReference type="EC" id="3.6.3.54" evidence="18"/>
<feature type="transmembrane region" description="Helical" evidence="16">
    <location>
        <begin position="761"/>
        <end position="785"/>
    </location>
</feature>
<dbReference type="InterPro" id="IPR008250">
    <property type="entry name" value="ATPase_P-typ_transduc_dom_A_sf"/>
</dbReference>
<evidence type="ECO:0000256" key="14">
    <source>
        <dbReference type="ARBA" id="ARBA00023136"/>
    </source>
</evidence>
<dbReference type="PRINTS" id="PR00119">
    <property type="entry name" value="CATATPASE"/>
</dbReference>
<dbReference type="Gene3D" id="3.30.70.100">
    <property type="match status" value="1"/>
</dbReference>
<evidence type="ECO:0000256" key="13">
    <source>
        <dbReference type="ARBA" id="ARBA00023065"/>
    </source>
</evidence>
<dbReference type="Pfam" id="PF12156">
    <property type="entry name" value="ATPase-cat_bd"/>
    <property type="match status" value="1"/>
</dbReference>
<dbReference type="GO" id="GO:0005524">
    <property type="term" value="F:ATP binding"/>
    <property type="evidence" value="ECO:0007669"/>
    <property type="project" value="UniProtKB-KW"/>
</dbReference>
<dbReference type="EMBL" id="NSIT01000029">
    <property type="protein sequence ID" value="PJE80164.1"/>
    <property type="molecule type" value="Genomic_DNA"/>
</dbReference>
<dbReference type="PANTHER" id="PTHR43520:SF5">
    <property type="entry name" value="CATION-TRANSPORTING P-TYPE ATPASE-RELATED"/>
    <property type="match status" value="1"/>
</dbReference>
<dbReference type="PROSITE" id="PS00154">
    <property type="entry name" value="ATPASE_E1_E2"/>
    <property type="match status" value="1"/>
</dbReference>
<dbReference type="GO" id="GO:0043682">
    <property type="term" value="F:P-type divalent copper transporter activity"/>
    <property type="evidence" value="ECO:0007669"/>
    <property type="project" value="TreeGrafter"/>
</dbReference>
<evidence type="ECO:0000313" key="18">
    <source>
        <dbReference type="EMBL" id="PJE80164.1"/>
    </source>
</evidence>
<evidence type="ECO:0000256" key="3">
    <source>
        <dbReference type="ARBA" id="ARBA00022448"/>
    </source>
</evidence>
<evidence type="ECO:0000256" key="16">
    <source>
        <dbReference type="SAM" id="Phobius"/>
    </source>
</evidence>
<dbReference type="SUPFAM" id="SSF55008">
    <property type="entry name" value="HMA, heavy metal-associated domain"/>
    <property type="match status" value="1"/>
</dbReference>
<dbReference type="InterPro" id="IPR018303">
    <property type="entry name" value="ATPase_P-typ_P_site"/>
</dbReference>
<feature type="transmembrane region" description="Helical" evidence="16">
    <location>
        <begin position="221"/>
        <end position="238"/>
    </location>
</feature>
<dbReference type="NCBIfam" id="TIGR01494">
    <property type="entry name" value="ATPase_P-type"/>
    <property type="match status" value="1"/>
</dbReference>
<dbReference type="InterPro" id="IPR006121">
    <property type="entry name" value="HMA_dom"/>
</dbReference>
<dbReference type="InterPro" id="IPR059000">
    <property type="entry name" value="ATPase_P-type_domA"/>
</dbReference>
<evidence type="ECO:0000256" key="8">
    <source>
        <dbReference type="ARBA" id="ARBA00022741"/>
    </source>
</evidence>
<feature type="compositionally biased region" description="Basic and acidic residues" evidence="15">
    <location>
        <begin position="809"/>
        <end position="820"/>
    </location>
</feature>
<comment type="similarity">
    <text evidence="2">Belongs to the cation transport ATPase (P-type) (TC 3.A.3) family. Type IB subfamily.</text>
</comment>
<keyword evidence="10" id="KW-0460">Magnesium</keyword>
<evidence type="ECO:0000256" key="15">
    <source>
        <dbReference type="SAM" id="MobiDB-lite"/>
    </source>
</evidence>
<dbReference type="SUPFAM" id="SSF81653">
    <property type="entry name" value="Calcium ATPase, transduction domain A"/>
    <property type="match status" value="1"/>
</dbReference>
<dbReference type="InterPro" id="IPR023298">
    <property type="entry name" value="ATPase_P-typ_TM_dom_sf"/>
</dbReference>
<feature type="transmembrane region" description="Helical" evidence="16">
    <location>
        <begin position="258"/>
        <end position="276"/>
    </location>
</feature>
<keyword evidence="5" id="KW-0597">Phosphoprotein</keyword>
<dbReference type="InterPro" id="IPR023299">
    <property type="entry name" value="ATPase_P-typ_cyto_dom_N"/>
</dbReference>
<dbReference type="GO" id="GO:0005886">
    <property type="term" value="C:plasma membrane"/>
    <property type="evidence" value="ECO:0007669"/>
    <property type="project" value="UniProtKB-SubCell"/>
</dbReference>
<gene>
    <name evidence="18" type="primary">copA_2</name>
    <name evidence="18" type="ORF">CI610_00852</name>
</gene>
<feature type="transmembrane region" description="Helical" evidence="16">
    <location>
        <begin position="282"/>
        <end position="300"/>
    </location>
</feature>
<dbReference type="Pfam" id="PF00702">
    <property type="entry name" value="Hydrolase"/>
    <property type="match status" value="1"/>
</dbReference>
<keyword evidence="14 16" id="KW-0472">Membrane</keyword>
<organism evidence="18">
    <name type="scientific">invertebrate metagenome</name>
    <dbReference type="NCBI Taxonomy" id="1711999"/>
    <lineage>
        <taxon>unclassified sequences</taxon>
        <taxon>metagenomes</taxon>
        <taxon>organismal metagenomes</taxon>
    </lineage>
</organism>
<feature type="transmembrane region" description="Helical" evidence="16">
    <location>
        <begin position="188"/>
        <end position="209"/>
    </location>
</feature>
<dbReference type="GO" id="GO:0005507">
    <property type="term" value="F:copper ion binding"/>
    <property type="evidence" value="ECO:0007669"/>
    <property type="project" value="TreeGrafter"/>
</dbReference>
<dbReference type="InterPro" id="IPR027256">
    <property type="entry name" value="P-typ_ATPase_IB"/>
</dbReference>
<dbReference type="NCBIfam" id="TIGR01511">
    <property type="entry name" value="ATPase-IB1_Cu"/>
    <property type="match status" value="1"/>
</dbReference>
<evidence type="ECO:0000259" key="17">
    <source>
        <dbReference type="PROSITE" id="PS50846"/>
    </source>
</evidence>
<evidence type="ECO:0000256" key="10">
    <source>
        <dbReference type="ARBA" id="ARBA00022842"/>
    </source>
</evidence>
<dbReference type="GO" id="GO:0016887">
    <property type="term" value="F:ATP hydrolysis activity"/>
    <property type="evidence" value="ECO:0007669"/>
    <property type="project" value="InterPro"/>
</dbReference>
<evidence type="ECO:0000256" key="2">
    <source>
        <dbReference type="ARBA" id="ARBA00006024"/>
    </source>
</evidence>
<reference evidence="18" key="1">
    <citation type="journal article" date="2017" name="Appl. Environ. Microbiol.">
        <title>Molecular characterization of an Endozoicomonas-like organism causing infection in king scallop Pecten maximus L.</title>
        <authorList>
            <person name="Cano I."/>
            <person name="van Aerle R."/>
            <person name="Ross S."/>
            <person name="Verner-Jeffreys D.W."/>
            <person name="Paley R.K."/>
            <person name="Rimmer G."/>
            <person name="Ryder D."/>
            <person name="Hooper P."/>
            <person name="Stone D."/>
            <person name="Feist S.W."/>
        </authorList>
    </citation>
    <scope>NUCLEOTIDE SEQUENCE</scope>
</reference>
<dbReference type="PROSITE" id="PS01047">
    <property type="entry name" value="HMA_1"/>
    <property type="match status" value="1"/>
</dbReference>
<comment type="caution">
    <text evidence="18">The sequence shown here is derived from an EMBL/GenBank/DDBJ whole genome shotgun (WGS) entry which is preliminary data.</text>
</comment>
<keyword evidence="8" id="KW-0547">Nucleotide-binding</keyword>
<dbReference type="SUPFAM" id="SSF81665">
    <property type="entry name" value="Calcium ATPase, transmembrane domain M"/>
    <property type="match status" value="1"/>
</dbReference>
<dbReference type="AlphaFoldDB" id="A0A2H9TAE2"/>
<dbReference type="GO" id="GO:0055070">
    <property type="term" value="P:copper ion homeostasis"/>
    <property type="evidence" value="ECO:0007669"/>
    <property type="project" value="TreeGrafter"/>
</dbReference>
<dbReference type="InterPro" id="IPR017969">
    <property type="entry name" value="Heavy-metal-associated_CS"/>
</dbReference>
<keyword evidence="6 16" id="KW-0812">Transmembrane</keyword>
<evidence type="ECO:0000256" key="6">
    <source>
        <dbReference type="ARBA" id="ARBA00022692"/>
    </source>
</evidence>
<keyword evidence="9" id="KW-0067">ATP-binding</keyword>
<keyword evidence="3" id="KW-0813">Transport</keyword>
<dbReference type="InterPro" id="IPR036412">
    <property type="entry name" value="HAD-like_sf"/>
</dbReference>
<evidence type="ECO:0000256" key="1">
    <source>
        <dbReference type="ARBA" id="ARBA00004651"/>
    </source>
</evidence>